<keyword evidence="1" id="KW-1133">Transmembrane helix</keyword>
<gene>
    <name evidence="2" type="ORF">SAMN05421543_12354</name>
</gene>
<dbReference type="RefSeq" id="WP_175511558.1">
    <property type="nucleotide sequence ID" value="NZ_FPBV01000023.1"/>
</dbReference>
<evidence type="ECO:0000313" key="3">
    <source>
        <dbReference type="Proteomes" id="UP000183508"/>
    </source>
</evidence>
<evidence type="ECO:0000313" key="2">
    <source>
        <dbReference type="EMBL" id="SFV03883.1"/>
    </source>
</evidence>
<accession>A0A1I7L2B4</accession>
<protein>
    <submittedName>
        <fullName evidence="2">Uncharacterized protein</fullName>
    </submittedName>
</protein>
<feature type="transmembrane region" description="Helical" evidence="1">
    <location>
        <begin position="58"/>
        <end position="81"/>
    </location>
</feature>
<dbReference type="AlphaFoldDB" id="A0A1I7L2B4"/>
<name>A0A1I7L2B4_9BACL</name>
<keyword evidence="3" id="KW-1185">Reference proteome</keyword>
<reference evidence="3" key="1">
    <citation type="submission" date="2016-10" db="EMBL/GenBank/DDBJ databases">
        <authorList>
            <person name="Varghese N."/>
        </authorList>
    </citation>
    <scope>NUCLEOTIDE SEQUENCE [LARGE SCALE GENOMIC DNA]</scope>
    <source>
        <strain evidence="3">DSM 17980</strain>
    </source>
</reference>
<dbReference type="STRING" id="392015.SAMN05421543_12354"/>
<keyword evidence="1" id="KW-0812">Transmembrane</keyword>
<proteinExistence type="predicted"/>
<sequence>MSNPKPTTVYRIPKNIRTKLTLWRLDVTGWIIFSLVVILAILFVFLGTHQLGWLAKKFAIAALVVFLTWIALSDETLLSALRQVRYHRKHATMLRWRSDPNAVLQKIQGRRQ</sequence>
<feature type="transmembrane region" description="Helical" evidence="1">
    <location>
        <begin position="21"/>
        <end position="46"/>
    </location>
</feature>
<keyword evidence="1" id="KW-0472">Membrane</keyword>
<dbReference type="Proteomes" id="UP000183508">
    <property type="component" value="Unassembled WGS sequence"/>
</dbReference>
<organism evidence="2 3">
    <name type="scientific">Alicyclobacillus macrosporangiidus</name>
    <dbReference type="NCBI Taxonomy" id="392015"/>
    <lineage>
        <taxon>Bacteria</taxon>
        <taxon>Bacillati</taxon>
        <taxon>Bacillota</taxon>
        <taxon>Bacilli</taxon>
        <taxon>Bacillales</taxon>
        <taxon>Alicyclobacillaceae</taxon>
        <taxon>Alicyclobacillus</taxon>
    </lineage>
</organism>
<dbReference type="EMBL" id="FPBV01000023">
    <property type="protein sequence ID" value="SFV03883.1"/>
    <property type="molecule type" value="Genomic_DNA"/>
</dbReference>
<evidence type="ECO:0000256" key="1">
    <source>
        <dbReference type="SAM" id="Phobius"/>
    </source>
</evidence>